<evidence type="ECO:0000256" key="1">
    <source>
        <dbReference type="SAM" id="MobiDB-lite"/>
    </source>
</evidence>
<feature type="compositionally biased region" description="Basic and acidic residues" evidence="1">
    <location>
        <begin position="58"/>
        <end position="78"/>
    </location>
</feature>
<feature type="compositionally biased region" description="Low complexity" evidence="1">
    <location>
        <begin position="143"/>
        <end position="159"/>
    </location>
</feature>
<name>A0A6G1JLF4_9PLEO</name>
<protein>
    <submittedName>
        <fullName evidence="3">Uncharacterized protein</fullName>
    </submittedName>
</protein>
<sequence>MAPTPANDQPNPQPTNTPKSTNSWSTGAIIVAAIFGFLFILLVGTVITYWYTKRRERSKLPPEHRRSSYHPFRTEASDKSGLLANQAPSPEDDKSSMFSRDRSRSSVSLYVPAEVVERRLSTENVSLIPLHITPAEEVHDPISATTSSGSGVSKGSRISLGLSPIQTGESSGSRPSGRPRSTSSTSMRYYSNNSPENTAAPQVPKIVHTPSQ</sequence>
<feature type="compositionally biased region" description="Basic and acidic residues" evidence="1">
    <location>
        <begin position="91"/>
        <end position="103"/>
    </location>
</feature>
<keyword evidence="2" id="KW-0472">Membrane</keyword>
<dbReference type="AlphaFoldDB" id="A0A6G1JLF4"/>
<organism evidence="3 4">
    <name type="scientific">Lentithecium fluviatile CBS 122367</name>
    <dbReference type="NCBI Taxonomy" id="1168545"/>
    <lineage>
        <taxon>Eukaryota</taxon>
        <taxon>Fungi</taxon>
        <taxon>Dikarya</taxon>
        <taxon>Ascomycota</taxon>
        <taxon>Pezizomycotina</taxon>
        <taxon>Dothideomycetes</taxon>
        <taxon>Pleosporomycetidae</taxon>
        <taxon>Pleosporales</taxon>
        <taxon>Massarineae</taxon>
        <taxon>Lentitheciaceae</taxon>
        <taxon>Lentithecium</taxon>
    </lineage>
</organism>
<feature type="compositionally biased region" description="Low complexity" evidence="1">
    <location>
        <begin position="170"/>
        <end position="194"/>
    </location>
</feature>
<proteinExistence type="predicted"/>
<feature type="transmembrane region" description="Helical" evidence="2">
    <location>
        <begin position="28"/>
        <end position="51"/>
    </location>
</feature>
<keyword evidence="2" id="KW-1133">Transmembrane helix</keyword>
<keyword evidence="2" id="KW-0812">Transmembrane</keyword>
<accession>A0A6G1JLF4</accession>
<dbReference type="OrthoDB" id="3783802at2759"/>
<reference evidence="3" key="1">
    <citation type="journal article" date="2020" name="Stud. Mycol.">
        <title>101 Dothideomycetes genomes: a test case for predicting lifestyles and emergence of pathogens.</title>
        <authorList>
            <person name="Haridas S."/>
            <person name="Albert R."/>
            <person name="Binder M."/>
            <person name="Bloem J."/>
            <person name="Labutti K."/>
            <person name="Salamov A."/>
            <person name="Andreopoulos B."/>
            <person name="Baker S."/>
            <person name="Barry K."/>
            <person name="Bills G."/>
            <person name="Bluhm B."/>
            <person name="Cannon C."/>
            <person name="Castanera R."/>
            <person name="Culley D."/>
            <person name="Daum C."/>
            <person name="Ezra D."/>
            <person name="Gonzalez J."/>
            <person name="Henrissat B."/>
            <person name="Kuo A."/>
            <person name="Liang C."/>
            <person name="Lipzen A."/>
            <person name="Lutzoni F."/>
            <person name="Magnuson J."/>
            <person name="Mondo S."/>
            <person name="Nolan M."/>
            <person name="Ohm R."/>
            <person name="Pangilinan J."/>
            <person name="Park H.-J."/>
            <person name="Ramirez L."/>
            <person name="Alfaro M."/>
            <person name="Sun H."/>
            <person name="Tritt A."/>
            <person name="Yoshinaga Y."/>
            <person name="Zwiers L.-H."/>
            <person name="Turgeon B."/>
            <person name="Goodwin S."/>
            <person name="Spatafora J."/>
            <person name="Crous P."/>
            <person name="Grigoriev I."/>
        </authorList>
    </citation>
    <scope>NUCLEOTIDE SEQUENCE</scope>
    <source>
        <strain evidence="3">CBS 122367</strain>
    </source>
</reference>
<evidence type="ECO:0000313" key="4">
    <source>
        <dbReference type="Proteomes" id="UP000799291"/>
    </source>
</evidence>
<feature type="region of interest" description="Disordered" evidence="1">
    <location>
        <begin position="1"/>
        <end position="22"/>
    </location>
</feature>
<gene>
    <name evidence="3" type="ORF">K458DRAFT_64907</name>
</gene>
<feature type="region of interest" description="Disordered" evidence="1">
    <location>
        <begin position="57"/>
        <end position="103"/>
    </location>
</feature>
<dbReference type="EMBL" id="MU005570">
    <property type="protein sequence ID" value="KAF2690955.1"/>
    <property type="molecule type" value="Genomic_DNA"/>
</dbReference>
<evidence type="ECO:0000256" key="2">
    <source>
        <dbReference type="SAM" id="Phobius"/>
    </source>
</evidence>
<keyword evidence="4" id="KW-1185">Reference proteome</keyword>
<evidence type="ECO:0000313" key="3">
    <source>
        <dbReference type="EMBL" id="KAF2690955.1"/>
    </source>
</evidence>
<feature type="region of interest" description="Disordered" evidence="1">
    <location>
        <begin position="139"/>
        <end position="212"/>
    </location>
</feature>
<dbReference type="Proteomes" id="UP000799291">
    <property type="component" value="Unassembled WGS sequence"/>
</dbReference>